<gene>
    <name evidence="1" type="ORF">Goshw_012781</name>
</gene>
<evidence type="ECO:0000313" key="2">
    <source>
        <dbReference type="Proteomes" id="UP000593576"/>
    </source>
</evidence>
<reference evidence="1 2" key="1">
    <citation type="journal article" date="2019" name="Genome Biol. Evol.">
        <title>Insights into the evolution of the New World diploid cottons (Gossypium, subgenus Houzingenia) based on genome sequencing.</title>
        <authorList>
            <person name="Grover C.E."/>
            <person name="Arick M.A. 2nd"/>
            <person name="Thrash A."/>
            <person name="Conover J.L."/>
            <person name="Sanders W.S."/>
            <person name="Peterson D.G."/>
            <person name="Frelichowski J.E."/>
            <person name="Scheffler J.A."/>
            <person name="Scheffler B.E."/>
            <person name="Wendel J.F."/>
        </authorList>
    </citation>
    <scope>NUCLEOTIDE SEQUENCE [LARGE SCALE GENOMIC DNA]</scope>
    <source>
        <strain evidence="1">1</strain>
        <tissue evidence="1">Leaf</tissue>
    </source>
</reference>
<name>A0A7J9N0I9_GOSSC</name>
<dbReference type="EMBL" id="JABFAF010266120">
    <property type="protein sequence ID" value="MBA0876811.1"/>
    <property type="molecule type" value="Genomic_DNA"/>
</dbReference>
<dbReference type="OrthoDB" id="996079at2759"/>
<keyword evidence="2" id="KW-1185">Reference proteome</keyword>
<protein>
    <recommendedName>
        <fullName evidence="3">Aminotransferase-like plant mobile domain-containing protein</fullName>
    </recommendedName>
</protein>
<dbReference type="Proteomes" id="UP000593576">
    <property type="component" value="Unassembled WGS sequence"/>
</dbReference>
<organism evidence="1 2">
    <name type="scientific">Gossypium schwendimanii</name>
    <name type="common">Cotton</name>
    <dbReference type="NCBI Taxonomy" id="34291"/>
    <lineage>
        <taxon>Eukaryota</taxon>
        <taxon>Viridiplantae</taxon>
        <taxon>Streptophyta</taxon>
        <taxon>Embryophyta</taxon>
        <taxon>Tracheophyta</taxon>
        <taxon>Spermatophyta</taxon>
        <taxon>Magnoliopsida</taxon>
        <taxon>eudicotyledons</taxon>
        <taxon>Gunneridae</taxon>
        <taxon>Pentapetalae</taxon>
        <taxon>rosids</taxon>
        <taxon>malvids</taxon>
        <taxon>Malvales</taxon>
        <taxon>Malvaceae</taxon>
        <taxon>Malvoideae</taxon>
        <taxon>Gossypium</taxon>
    </lineage>
</organism>
<sequence>FQWTPYEDPTIRAVISDEYFQNPNVWHAKVALVNYATVEMHQLDRVLRQFRFQKLIFVALKVLDDHHKIDLRQLHMDWPRFWSYSIQMWEDQYDYIPTLEPITVPELACVPEYMHDLGSMASHIYYRQRRGSDNCVSKGNDVAL</sequence>
<evidence type="ECO:0008006" key="3">
    <source>
        <dbReference type="Google" id="ProtNLM"/>
    </source>
</evidence>
<proteinExistence type="predicted"/>
<feature type="non-terminal residue" evidence="1">
    <location>
        <position position="1"/>
    </location>
</feature>
<accession>A0A7J9N0I9</accession>
<dbReference type="AlphaFoldDB" id="A0A7J9N0I9"/>
<comment type="caution">
    <text evidence="1">The sequence shown here is derived from an EMBL/GenBank/DDBJ whole genome shotgun (WGS) entry which is preliminary data.</text>
</comment>
<evidence type="ECO:0000313" key="1">
    <source>
        <dbReference type="EMBL" id="MBA0876811.1"/>
    </source>
</evidence>